<dbReference type="InterPro" id="IPR004881">
    <property type="entry name" value="Ribosome_biogen_GTPase_RsgA"/>
</dbReference>
<dbReference type="SUPFAM" id="SSF50249">
    <property type="entry name" value="Nucleic acid-binding proteins"/>
    <property type="match status" value="1"/>
</dbReference>
<feature type="domain" description="EngC GTPase" evidence="1">
    <location>
        <begin position="128"/>
        <end position="193"/>
    </location>
</feature>
<dbReference type="GO" id="GO:0005525">
    <property type="term" value="F:GTP binding"/>
    <property type="evidence" value="ECO:0007669"/>
    <property type="project" value="InterPro"/>
</dbReference>
<dbReference type="InterPro" id="IPR027417">
    <property type="entry name" value="P-loop_NTPase"/>
</dbReference>
<name>R7WCC7_AEGTA</name>
<dbReference type="Gene3D" id="2.40.50.140">
    <property type="entry name" value="Nucleic acid-binding proteins"/>
    <property type="match status" value="1"/>
</dbReference>
<dbReference type="EnsemblPlants" id="EMT17210">
    <property type="protein sequence ID" value="EMT17210"/>
    <property type="gene ID" value="F775_20475"/>
</dbReference>
<dbReference type="InterPro" id="IPR012340">
    <property type="entry name" value="NA-bd_OB-fold"/>
</dbReference>
<dbReference type="GO" id="GO:0003924">
    <property type="term" value="F:GTPase activity"/>
    <property type="evidence" value="ECO:0007669"/>
    <property type="project" value="InterPro"/>
</dbReference>
<sequence>MPLLPPPSTATLPHLRLPLPLPHSLRLLHRASRHPRLLPAPAAASLPPPPPYALLPNQATGLVAASQANFMRVIVSSTAPGLEQHQGTDLLCVVRALLKKIRRRVLVGDRVLVGAVDWTDRRGMIEDVFERRSEVVDPPVANVDRLVVLFSLDQPQPEPATLTRFLVEAESTGIPFVLAFNKVELADDQPNSKTLICKCIPEEIMDGFCWIIEGSLVPLFSSRPAEEYNQTVDSLPLGLRKFVSGVGPPNVQGRLNVWLQTNKAVPVQDHTPQDAGDTP</sequence>
<organism evidence="2">
    <name type="scientific">Aegilops tauschii</name>
    <name type="common">Tausch's goatgrass</name>
    <name type="synonym">Aegilops squarrosa</name>
    <dbReference type="NCBI Taxonomy" id="37682"/>
    <lineage>
        <taxon>Eukaryota</taxon>
        <taxon>Viridiplantae</taxon>
        <taxon>Streptophyta</taxon>
        <taxon>Embryophyta</taxon>
        <taxon>Tracheophyta</taxon>
        <taxon>Spermatophyta</taxon>
        <taxon>Magnoliopsida</taxon>
        <taxon>Liliopsida</taxon>
        <taxon>Poales</taxon>
        <taxon>Poaceae</taxon>
        <taxon>BOP clade</taxon>
        <taxon>Pooideae</taxon>
        <taxon>Triticodae</taxon>
        <taxon>Triticeae</taxon>
        <taxon>Triticinae</taxon>
        <taxon>Aegilops</taxon>
    </lineage>
</organism>
<dbReference type="SUPFAM" id="SSF52540">
    <property type="entry name" value="P-loop containing nucleoside triphosphate hydrolases"/>
    <property type="match status" value="1"/>
</dbReference>
<evidence type="ECO:0000313" key="2">
    <source>
        <dbReference type="EnsemblPlants" id="EMT17210"/>
    </source>
</evidence>
<dbReference type="Pfam" id="PF03193">
    <property type="entry name" value="RsgA_GTPase"/>
    <property type="match status" value="1"/>
</dbReference>
<proteinExistence type="predicted"/>
<dbReference type="PANTHER" id="PTHR32120:SF11">
    <property type="entry name" value="SMALL RIBOSOMAL SUBUNIT BIOGENESIS GTPASE RSGA 1, MITOCHONDRIAL-RELATED"/>
    <property type="match status" value="1"/>
</dbReference>
<accession>R7WCC7</accession>
<dbReference type="Gene3D" id="3.40.50.300">
    <property type="entry name" value="P-loop containing nucleotide triphosphate hydrolases"/>
    <property type="match status" value="1"/>
</dbReference>
<dbReference type="AlphaFoldDB" id="R7WCC7"/>
<dbReference type="PANTHER" id="PTHR32120">
    <property type="entry name" value="SMALL RIBOSOMAL SUBUNIT BIOGENESIS GTPASE RSGA"/>
    <property type="match status" value="1"/>
</dbReference>
<protein>
    <submittedName>
        <fullName evidence="2">Putative ribosome biogenesis GTPase rsgA</fullName>
    </submittedName>
</protein>
<dbReference type="InterPro" id="IPR010914">
    <property type="entry name" value="RsgA_GTPase_dom"/>
</dbReference>
<reference evidence="2" key="1">
    <citation type="submission" date="2015-06" db="UniProtKB">
        <authorList>
            <consortium name="EnsemblPlants"/>
        </authorList>
    </citation>
    <scope>IDENTIFICATION</scope>
</reference>
<evidence type="ECO:0000259" key="1">
    <source>
        <dbReference type="Pfam" id="PF03193"/>
    </source>
</evidence>